<feature type="transmembrane region" description="Helical" evidence="7">
    <location>
        <begin position="6"/>
        <end position="28"/>
    </location>
</feature>
<comment type="caution">
    <text evidence="8">The sequence shown here is derived from an EMBL/GenBank/DDBJ whole genome shotgun (WGS) entry which is preliminary data.</text>
</comment>
<reference evidence="8 9" key="1">
    <citation type="submission" date="2024-06" db="EMBL/GenBank/DDBJ databases">
        <authorList>
            <person name="Chen R.Y."/>
        </authorList>
    </citation>
    <scope>NUCLEOTIDE SEQUENCE [LARGE SCALE GENOMIC DNA]</scope>
    <source>
        <strain evidence="8 9">D2</strain>
    </source>
</reference>
<organism evidence="8 9">
    <name type="scientific">Catenovulum sediminis</name>
    <dbReference type="NCBI Taxonomy" id="1740262"/>
    <lineage>
        <taxon>Bacteria</taxon>
        <taxon>Pseudomonadati</taxon>
        <taxon>Pseudomonadota</taxon>
        <taxon>Gammaproteobacteria</taxon>
        <taxon>Alteromonadales</taxon>
        <taxon>Alteromonadaceae</taxon>
        <taxon>Catenovulum</taxon>
    </lineage>
</organism>
<feature type="transmembrane region" description="Helical" evidence="7">
    <location>
        <begin position="184"/>
        <end position="202"/>
    </location>
</feature>
<feature type="transmembrane region" description="Helical" evidence="7">
    <location>
        <begin position="40"/>
        <end position="64"/>
    </location>
</feature>
<comment type="subcellular location">
    <subcellularLocation>
        <location evidence="1">Cell membrane</location>
        <topology evidence="1">Multi-pass membrane protein</topology>
    </subcellularLocation>
</comment>
<keyword evidence="6 7" id="KW-0472">Membrane</keyword>
<keyword evidence="3" id="KW-1003">Cell membrane</keyword>
<dbReference type="Proteomes" id="UP001467690">
    <property type="component" value="Unassembled WGS sequence"/>
</dbReference>
<evidence type="ECO:0000256" key="6">
    <source>
        <dbReference type="ARBA" id="ARBA00023136"/>
    </source>
</evidence>
<dbReference type="Pfam" id="PF01810">
    <property type="entry name" value="LysE"/>
    <property type="match status" value="1"/>
</dbReference>
<feature type="transmembrane region" description="Helical" evidence="7">
    <location>
        <begin position="70"/>
        <end position="88"/>
    </location>
</feature>
<dbReference type="PIRSF" id="PIRSF006324">
    <property type="entry name" value="LeuE"/>
    <property type="match status" value="1"/>
</dbReference>
<gene>
    <name evidence="8" type="ORF">ABS311_17985</name>
</gene>
<feature type="transmembrane region" description="Helical" evidence="7">
    <location>
        <begin position="149"/>
        <end position="172"/>
    </location>
</feature>
<sequence>MSLDIWLAFFAACWVISLSPGAGAIASMTSGLKFGFWQGYWNVIGMQLAILLHFVMVATGIGAIIASSALLFNLIKWFGVLYLVYLGYRQWSQSSKLTAHTEDYKLSAKQLIARVFLVNITNPKAIIFMLAIIPQFLNPEKPLAQQYGVLSITMVSVDLLVMGCYTGFAARAMKFLISEKQLHTVNRIFATLFIVAAILLAYF</sequence>
<dbReference type="RefSeq" id="WP_350402815.1">
    <property type="nucleotide sequence ID" value="NZ_JBELOE010000266.1"/>
</dbReference>
<comment type="similarity">
    <text evidence="2">Belongs to the Rht family.</text>
</comment>
<evidence type="ECO:0000256" key="1">
    <source>
        <dbReference type="ARBA" id="ARBA00004651"/>
    </source>
</evidence>
<accession>A0ABV1RLK0</accession>
<keyword evidence="4 7" id="KW-0812">Transmembrane</keyword>
<evidence type="ECO:0000256" key="2">
    <source>
        <dbReference type="ARBA" id="ARBA00007928"/>
    </source>
</evidence>
<name>A0ABV1RLK0_9ALTE</name>
<keyword evidence="9" id="KW-1185">Reference proteome</keyword>
<evidence type="ECO:0000313" key="8">
    <source>
        <dbReference type="EMBL" id="MER2493769.1"/>
    </source>
</evidence>
<dbReference type="InterPro" id="IPR001123">
    <property type="entry name" value="LeuE-type"/>
</dbReference>
<evidence type="ECO:0000256" key="7">
    <source>
        <dbReference type="SAM" id="Phobius"/>
    </source>
</evidence>
<dbReference type="PANTHER" id="PTHR30086:SF14">
    <property type="entry name" value="HOMOSERINE_HOMOSERINE LACTONE EFFLUX PROTEIN"/>
    <property type="match status" value="1"/>
</dbReference>
<feature type="transmembrane region" description="Helical" evidence="7">
    <location>
        <begin position="115"/>
        <end position="137"/>
    </location>
</feature>
<dbReference type="EMBL" id="JBELOE010000266">
    <property type="protein sequence ID" value="MER2493769.1"/>
    <property type="molecule type" value="Genomic_DNA"/>
</dbReference>
<proteinExistence type="inferred from homology"/>
<dbReference type="PANTHER" id="PTHR30086">
    <property type="entry name" value="ARGININE EXPORTER PROTEIN ARGO"/>
    <property type="match status" value="1"/>
</dbReference>
<evidence type="ECO:0000256" key="3">
    <source>
        <dbReference type="ARBA" id="ARBA00022475"/>
    </source>
</evidence>
<evidence type="ECO:0000313" key="9">
    <source>
        <dbReference type="Proteomes" id="UP001467690"/>
    </source>
</evidence>
<evidence type="ECO:0000256" key="5">
    <source>
        <dbReference type="ARBA" id="ARBA00022989"/>
    </source>
</evidence>
<protein>
    <submittedName>
        <fullName evidence="8">LysE family transporter</fullName>
    </submittedName>
</protein>
<evidence type="ECO:0000256" key="4">
    <source>
        <dbReference type="ARBA" id="ARBA00022692"/>
    </source>
</evidence>
<keyword evidence="5 7" id="KW-1133">Transmembrane helix</keyword>